<accession>A0ABC9YWP3</accession>
<dbReference type="Gene3D" id="2.40.50.90">
    <property type="match status" value="1"/>
</dbReference>
<reference evidence="2 3" key="2">
    <citation type="journal article" date="2016" name="Genome Announc.">
        <title>Draft Genome Sequence of Erythromycin- and Oxytetracycline-Sensitive Nocardia seriolae Strain U-1 (NBRC 110359).</title>
        <authorList>
            <person name="Imajoh M."/>
            <person name="Sukeda M."/>
            <person name="Shimizu M."/>
            <person name="Yamane J."/>
            <person name="Ohnishi K."/>
            <person name="Oshima S."/>
        </authorList>
    </citation>
    <scope>NUCLEOTIDE SEQUENCE [LARGE SCALE GENOMIC DNA]</scope>
    <source>
        <strain evidence="2 3">U-1</strain>
    </source>
</reference>
<reference evidence="1 4" key="3">
    <citation type="submission" date="2016-10" db="EMBL/GenBank/DDBJ databases">
        <title>Genome sequence of Nocardia seriolae strain EM150506, isolated from Anguila japonica.</title>
        <authorList>
            <person name="Han H.-J."/>
        </authorList>
    </citation>
    <scope>NUCLEOTIDE SEQUENCE [LARGE SCALE GENOMIC DNA]</scope>
    <source>
        <strain evidence="1 4">EM150506</strain>
    </source>
</reference>
<evidence type="ECO:0000313" key="1">
    <source>
        <dbReference type="EMBL" id="APA99950.1"/>
    </source>
</evidence>
<evidence type="ECO:0000313" key="2">
    <source>
        <dbReference type="EMBL" id="GAP29865.1"/>
    </source>
</evidence>
<dbReference type="AlphaFoldDB" id="A0ABC9YWP3"/>
<gene>
    <name evidence="1" type="ORF">NS506_05914</name>
    <name evidence="2" type="ORF">NSK11_contig00065-0047</name>
</gene>
<reference evidence="3" key="1">
    <citation type="submission" date="2015-07" db="EMBL/GenBank/DDBJ databases">
        <title>Nocardia seriolae U-1 whole genome shotgun sequence.</title>
        <authorList>
            <person name="Imajoh M."/>
            <person name="Fukumoto Y."/>
            <person name="Sukeda M."/>
            <person name="Yamane J."/>
            <person name="Yamasaki K."/>
            <person name="Shimizu M."/>
            <person name="Ohnishi K."/>
            <person name="Oshima S."/>
        </authorList>
    </citation>
    <scope>NUCLEOTIDE SEQUENCE [LARGE SCALE GENOMIC DNA]</scope>
    <source>
        <strain evidence="3">U-1</strain>
    </source>
</reference>
<dbReference type="RefSeq" id="WP_143161274.1">
    <property type="nucleotide sequence ID" value="NZ_AP028459.1"/>
</dbReference>
<keyword evidence="3" id="KW-1185">Reference proteome</keyword>
<name>A0ABC9YWP3_9NOCA</name>
<evidence type="ECO:0000313" key="3">
    <source>
        <dbReference type="Proteomes" id="UP000037179"/>
    </source>
</evidence>
<dbReference type="EMBL" id="CP017839">
    <property type="protein sequence ID" value="APA99950.1"/>
    <property type="molecule type" value="Genomic_DNA"/>
</dbReference>
<protein>
    <submittedName>
        <fullName evidence="2">Uncharacterized protein</fullName>
    </submittedName>
</protein>
<dbReference type="Proteomes" id="UP000180166">
    <property type="component" value="Chromosome"/>
</dbReference>
<organism evidence="2 3">
    <name type="scientific">Nocardia seriolae</name>
    <dbReference type="NCBI Taxonomy" id="37332"/>
    <lineage>
        <taxon>Bacteria</taxon>
        <taxon>Bacillati</taxon>
        <taxon>Actinomycetota</taxon>
        <taxon>Actinomycetes</taxon>
        <taxon>Mycobacteriales</taxon>
        <taxon>Nocardiaceae</taxon>
        <taxon>Nocardia</taxon>
    </lineage>
</organism>
<dbReference type="EMBL" id="BBYQ01000065">
    <property type="protein sequence ID" value="GAP29865.1"/>
    <property type="molecule type" value="Genomic_DNA"/>
</dbReference>
<dbReference type="KEGG" id="nsr:NS506_05914"/>
<dbReference type="InterPro" id="IPR035437">
    <property type="entry name" value="SNase_OB-fold_sf"/>
</dbReference>
<proteinExistence type="predicted"/>
<evidence type="ECO:0000313" key="4">
    <source>
        <dbReference type="Proteomes" id="UP000180166"/>
    </source>
</evidence>
<dbReference type="Proteomes" id="UP000037179">
    <property type="component" value="Unassembled WGS sequence"/>
</dbReference>
<sequence>MSKAVEQTKSGITVAHAGLARTPGGQPDTVAQAVHDGDTVAVDPVGNISTRLLGMDAPEVSFTLPDAPDTFRAIASPQWAAFLTDPFAAGTPPFDPPLPAALQADLQTRLGPACAANHARHAQAAATALEGMVDKDRTDRGETLDAFRFFLAFATDVIDRYGRFLCYLNVDTPPGQPHPPTYNERLMSEGLATPYFIWPNIDPFRKQPALTAAVPVPGQPITDPRLDAARQSVKAARAAHLGVCEAADPLTLLPFELRYLGRVTKQAGQVVRSSPDRWVIDLAAGDGKLLAPHRYIDIPLPEDRLFVPSEYIPLFLQQGWTRA</sequence>